<dbReference type="RefSeq" id="XP_056785898.1">
    <property type="nucleotide sequence ID" value="XM_056938521.1"/>
</dbReference>
<gene>
    <name evidence="2" type="ORF">N7539_008926</name>
</gene>
<feature type="transmembrane region" description="Helical" evidence="1">
    <location>
        <begin position="20"/>
        <end position="51"/>
    </location>
</feature>
<dbReference type="EMBL" id="JAPWDQ010000015">
    <property type="protein sequence ID" value="KAJ5469308.1"/>
    <property type="molecule type" value="Genomic_DNA"/>
</dbReference>
<keyword evidence="1" id="KW-0472">Membrane</keyword>
<evidence type="ECO:0000313" key="3">
    <source>
        <dbReference type="Proteomes" id="UP001148312"/>
    </source>
</evidence>
<name>A0A9W9WLE6_9EURO</name>
<keyword evidence="1" id="KW-1133">Transmembrane helix</keyword>
<reference evidence="2" key="1">
    <citation type="submission" date="2022-12" db="EMBL/GenBank/DDBJ databases">
        <authorList>
            <person name="Petersen C."/>
        </authorList>
    </citation>
    <scope>NUCLEOTIDE SEQUENCE</scope>
    <source>
        <strain evidence="2">IBT 30728</strain>
    </source>
</reference>
<organism evidence="2 3">
    <name type="scientific">Penicillium diatomitis</name>
    <dbReference type="NCBI Taxonomy" id="2819901"/>
    <lineage>
        <taxon>Eukaryota</taxon>
        <taxon>Fungi</taxon>
        <taxon>Dikarya</taxon>
        <taxon>Ascomycota</taxon>
        <taxon>Pezizomycotina</taxon>
        <taxon>Eurotiomycetes</taxon>
        <taxon>Eurotiomycetidae</taxon>
        <taxon>Eurotiales</taxon>
        <taxon>Aspergillaceae</taxon>
        <taxon>Penicillium</taxon>
    </lineage>
</organism>
<comment type="caution">
    <text evidence="2">The sequence shown here is derived from an EMBL/GenBank/DDBJ whole genome shotgun (WGS) entry which is preliminary data.</text>
</comment>
<dbReference type="GeneID" id="81628771"/>
<keyword evidence="3" id="KW-1185">Reference proteome</keyword>
<keyword evidence="1" id="KW-0812">Transmembrane</keyword>
<evidence type="ECO:0000256" key="1">
    <source>
        <dbReference type="SAM" id="Phobius"/>
    </source>
</evidence>
<evidence type="ECO:0000313" key="2">
    <source>
        <dbReference type="EMBL" id="KAJ5469308.1"/>
    </source>
</evidence>
<dbReference type="AlphaFoldDB" id="A0A9W9WLE6"/>
<proteinExistence type="predicted"/>
<sequence>MSQSRIPHSIFSKPLWGPKMSFWVTLLLFVFPWLPTFLILALVLLLLLCVYPDIRRRRNRANYGDNSDYYIPEL</sequence>
<accession>A0A9W9WLE6</accession>
<protein>
    <submittedName>
        <fullName evidence="2">Uncharacterized protein</fullName>
    </submittedName>
</protein>
<dbReference type="Proteomes" id="UP001148312">
    <property type="component" value="Unassembled WGS sequence"/>
</dbReference>
<reference evidence="2" key="2">
    <citation type="journal article" date="2023" name="IMA Fungus">
        <title>Comparative genomic study of the Penicillium genus elucidates a diverse pangenome and 15 lateral gene transfer events.</title>
        <authorList>
            <person name="Petersen C."/>
            <person name="Sorensen T."/>
            <person name="Nielsen M.R."/>
            <person name="Sondergaard T.E."/>
            <person name="Sorensen J.L."/>
            <person name="Fitzpatrick D.A."/>
            <person name="Frisvad J.C."/>
            <person name="Nielsen K.L."/>
        </authorList>
    </citation>
    <scope>NUCLEOTIDE SEQUENCE</scope>
    <source>
        <strain evidence="2">IBT 30728</strain>
    </source>
</reference>